<dbReference type="Pfam" id="PF00534">
    <property type="entry name" value="Glycos_transf_1"/>
    <property type="match status" value="1"/>
</dbReference>
<dbReference type="AlphaFoldDB" id="D1C2V4"/>
<dbReference type="STRING" id="479434.Sthe_1135"/>
<reference evidence="7" key="1">
    <citation type="submission" date="2009-11" db="EMBL/GenBank/DDBJ databases">
        <title>The complete chromosome 1 of Sphaerobacter thermophilus DSM 20745.</title>
        <authorList>
            <person name="Lucas S."/>
            <person name="Copeland A."/>
            <person name="Lapidus A."/>
            <person name="Glavina del Rio T."/>
            <person name="Dalin E."/>
            <person name="Tice H."/>
            <person name="Bruce D."/>
            <person name="Goodwin L."/>
            <person name="Pitluck S."/>
            <person name="Kyrpides N."/>
            <person name="Mavromatis K."/>
            <person name="Ivanova N."/>
            <person name="Mikhailova N."/>
            <person name="LaButti K.M."/>
            <person name="Clum A."/>
            <person name="Sun H.I."/>
            <person name="Brettin T."/>
            <person name="Detter J.C."/>
            <person name="Han C."/>
            <person name="Larimer F."/>
            <person name="Land M."/>
            <person name="Hauser L."/>
            <person name="Markowitz V."/>
            <person name="Cheng J.F."/>
            <person name="Hugenholtz P."/>
            <person name="Woyke T."/>
            <person name="Wu D."/>
            <person name="Steenblock K."/>
            <person name="Schneider S."/>
            <person name="Pukall R."/>
            <person name="Goeker M."/>
            <person name="Klenk H.P."/>
            <person name="Eisen J.A."/>
        </authorList>
    </citation>
    <scope>NUCLEOTIDE SEQUENCE [LARGE SCALE GENOMIC DNA]</scope>
    <source>
        <strain evidence="7">ATCC 49802 / DSM 20745 / S 6022</strain>
    </source>
</reference>
<dbReference type="HOGENOM" id="CLU_009583_14_2_0"/>
<keyword evidence="7" id="KW-1185">Reference proteome</keyword>
<dbReference type="KEGG" id="sti:Sthe_1135"/>
<dbReference type="EMBL" id="CP001823">
    <property type="protein sequence ID" value="ACZ38571.1"/>
    <property type="molecule type" value="Genomic_DNA"/>
</dbReference>
<dbReference type="InParanoid" id="D1C2V4"/>
<evidence type="ECO:0000256" key="2">
    <source>
        <dbReference type="ARBA" id="ARBA00022676"/>
    </source>
</evidence>
<gene>
    <name evidence="6" type="ordered locus">Sthe_1135</name>
</gene>
<evidence type="ECO:0000259" key="5">
    <source>
        <dbReference type="Pfam" id="PF13439"/>
    </source>
</evidence>
<dbReference type="SUPFAM" id="SSF53756">
    <property type="entry name" value="UDP-Glycosyltransferase/glycogen phosphorylase"/>
    <property type="match status" value="1"/>
</dbReference>
<dbReference type="InterPro" id="IPR001296">
    <property type="entry name" value="Glyco_trans_1"/>
</dbReference>
<name>D1C2V4_SPHTD</name>
<dbReference type="PANTHER" id="PTHR12526">
    <property type="entry name" value="GLYCOSYLTRANSFERASE"/>
    <property type="match status" value="1"/>
</dbReference>
<dbReference type="eggNOG" id="COG0438">
    <property type="taxonomic scope" value="Bacteria"/>
</dbReference>
<dbReference type="Pfam" id="PF13439">
    <property type="entry name" value="Glyco_transf_4"/>
    <property type="match status" value="1"/>
</dbReference>
<comment type="similarity">
    <text evidence="1">Belongs to the glycosyltransferase group 1 family. Glycosyltransferase 4 subfamily.</text>
</comment>
<evidence type="ECO:0000256" key="3">
    <source>
        <dbReference type="ARBA" id="ARBA00022679"/>
    </source>
</evidence>
<sequence length="381" mass="42047">MSISLYPTKQATGLYNPKPEWDVHRWRPLGVLAAQPRSFVRAPGIYLRLLREAAAMGAIVDFMLAWYFARTMADASVIYATFGDHKLFVGYFCKRIIGLPLVVTIHAYELYQNPNPRLFRRALAACDQIITVTEYNREILAERYGVDPGRVAVVRITVDTERYRPADKFVILIVAYFVEKKGHDVLFEAVRRLGRDDIEVWVVGDVGPGEPVVDARALAARRGVESQVVFFGALGGQALEALYRACDVFCLPSHHDSLGGAEGFPTAIAEAMAFGKPVISTRHVEIPRILDEILVDEKDPEGLALAIDYLYRSPEERARLGAKNRRIAEERFSLRNTDQTAAILSGLAAGAGRDTLTLAASAATAGTGQQYAVPGTREHGE</sequence>
<evidence type="ECO:0000259" key="4">
    <source>
        <dbReference type="Pfam" id="PF00534"/>
    </source>
</evidence>
<evidence type="ECO:0000313" key="7">
    <source>
        <dbReference type="Proteomes" id="UP000002027"/>
    </source>
</evidence>
<dbReference type="CAZy" id="GT4">
    <property type="family name" value="Glycosyltransferase Family 4"/>
</dbReference>
<feature type="domain" description="Glycosyl transferase family 1" evidence="4">
    <location>
        <begin position="165"/>
        <end position="325"/>
    </location>
</feature>
<organism evidence="6 7">
    <name type="scientific">Sphaerobacter thermophilus (strain ATCC 49802 / DSM 20745 / KCCM 41009 / NCIMB 13125 / S 6022)</name>
    <dbReference type="NCBI Taxonomy" id="479434"/>
    <lineage>
        <taxon>Bacteria</taxon>
        <taxon>Pseudomonadati</taxon>
        <taxon>Thermomicrobiota</taxon>
        <taxon>Thermomicrobia</taxon>
        <taxon>Sphaerobacterales</taxon>
        <taxon>Sphaerobacterineae</taxon>
        <taxon>Sphaerobacteraceae</taxon>
        <taxon>Sphaerobacter</taxon>
    </lineage>
</organism>
<feature type="domain" description="Glycosyltransferase subfamily 4-like N-terminal" evidence="5">
    <location>
        <begin position="74"/>
        <end position="162"/>
    </location>
</feature>
<evidence type="ECO:0000256" key="1">
    <source>
        <dbReference type="ARBA" id="ARBA00009481"/>
    </source>
</evidence>
<keyword evidence="2" id="KW-0328">Glycosyltransferase</keyword>
<proteinExistence type="inferred from homology"/>
<keyword evidence="3 6" id="KW-0808">Transferase</keyword>
<dbReference type="InterPro" id="IPR028098">
    <property type="entry name" value="Glyco_trans_4-like_N"/>
</dbReference>
<accession>D1C2V4</accession>
<dbReference type="Proteomes" id="UP000002027">
    <property type="component" value="Chromosome 1"/>
</dbReference>
<dbReference type="Gene3D" id="3.40.50.2000">
    <property type="entry name" value="Glycogen Phosphorylase B"/>
    <property type="match status" value="2"/>
</dbReference>
<protein>
    <submittedName>
        <fullName evidence="6">Glycosyl transferase group 1</fullName>
    </submittedName>
</protein>
<dbReference type="CDD" id="cd03801">
    <property type="entry name" value="GT4_PimA-like"/>
    <property type="match status" value="1"/>
</dbReference>
<evidence type="ECO:0000313" key="6">
    <source>
        <dbReference type="EMBL" id="ACZ38571.1"/>
    </source>
</evidence>
<dbReference type="GO" id="GO:0016757">
    <property type="term" value="F:glycosyltransferase activity"/>
    <property type="evidence" value="ECO:0007669"/>
    <property type="project" value="UniProtKB-KW"/>
</dbReference>
<dbReference type="PANTHER" id="PTHR12526:SF640">
    <property type="entry name" value="COLANIC ACID BIOSYNTHESIS GLYCOSYLTRANSFERASE WCAL-RELATED"/>
    <property type="match status" value="1"/>
</dbReference>
<reference evidence="6 7" key="2">
    <citation type="journal article" date="2010" name="Stand. Genomic Sci.">
        <title>Complete genome sequence of Desulfohalobium retbaense type strain (HR(100)).</title>
        <authorList>
            <person name="Spring S."/>
            <person name="Nolan M."/>
            <person name="Lapidus A."/>
            <person name="Glavina Del Rio T."/>
            <person name="Copeland A."/>
            <person name="Tice H."/>
            <person name="Cheng J.F."/>
            <person name="Lucas S."/>
            <person name="Land M."/>
            <person name="Chen F."/>
            <person name="Bruce D."/>
            <person name="Goodwin L."/>
            <person name="Pitluck S."/>
            <person name="Ivanova N."/>
            <person name="Mavromatis K."/>
            <person name="Mikhailova N."/>
            <person name="Pati A."/>
            <person name="Chen A."/>
            <person name="Palaniappan K."/>
            <person name="Hauser L."/>
            <person name="Chang Y.J."/>
            <person name="Jeffries C.D."/>
            <person name="Munk C."/>
            <person name="Kiss H."/>
            <person name="Chain P."/>
            <person name="Han C."/>
            <person name="Brettin T."/>
            <person name="Detter J.C."/>
            <person name="Schuler E."/>
            <person name="Goker M."/>
            <person name="Rohde M."/>
            <person name="Bristow J."/>
            <person name="Eisen J.A."/>
            <person name="Markowitz V."/>
            <person name="Hugenholtz P."/>
            <person name="Kyrpides N.C."/>
            <person name="Klenk H.P."/>
        </authorList>
    </citation>
    <scope>NUCLEOTIDE SEQUENCE [LARGE SCALE GENOMIC DNA]</scope>
    <source>
        <strain evidence="7">ATCC 49802 / DSM 20745 / S 6022</strain>
    </source>
</reference>